<dbReference type="PROSITE" id="PS01149">
    <property type="entry name" value="PSI_RSU"/>
    <property type="match status" value="1"/>
</dbReference>
<dbReference type="InterPro" id="IPR000748">
    <property type="entry name" value="PsdUridine_synth_RsuA/RluB/E/F"/>
</dbReference>
<evidence type="ECO:0000259" key="5">
    <source>
        <dbReference type="SMART" id="SM00363"/>
    </source>
</evidence>
<dbReference type="EMBL" id="PCSD01000036">
    <property type="protein sequence ID" value="PIP33932.1"/>
    <property type="molecule type" value="Genomic_DNA"/>
</dbReference>
<dbReference type="SMART" id="SM00363">
    <property type="entry name" value="S4"/>
    <property type="match status" value="1"/>
</dbReference>
<evidence type="ECO:0000256" key="1">
    <source>
        <dbReference type="ARBA" id="ARBA00008348"/>
    </source>
</evidence>
<dbReference type="EC" id="5.4.99.-" evidence="4"/>
<dbReference type="Pfam" id="PF00849">
    <property type="entry name" value="PseudoU_synth_2"/>
    <property type="match status" value="1"/>
</dbReference>
<feature type="domain" description="RNA-binding S4" evidence="5">
    <location>
        <begin position="3"/>
        <end position="61"/>
    </location>
</feature>
<dbReference type="Gene3D" id="3.30.70.580">
    <property type="entry name" value="Pseudouridine synthase I, catalytic domain, N-terminal subdomain"/>
    <property type="match status" value="1"/>
</dbReference>
<organism evidence="6 7">
    <name type="scientific">Candidatus Falkowbacteria bacterium CG23_combo_of_CG06-09_8_20_14_all_49_15</name>
    <dbReference type="NCBI Taxonomy" id="1974572"/>
    <lineage>
        <taxon>Bacteria</taxon>
        <taxon>Candidatus Falkowiibacteriota</taxon>
    </lineage>
</organism>
<keyword evidence="2 4" id="KW-0413">Isomerase</keyword>
<protein>
    <recommendedName>
        <fullName evidence="4">Pseudouridine synthase</fullName>
        <ecNumber evidence="4">5.4.99.-</ecNumber>
    </recommendedName>
</protein>
<gene>
    <name evidence="6" type="ORF">COX22_01765</name>
</gene>
<evidence type="ECO:0000256" key="4">
    <source>
        <dbReference type="RuleBase" id="RU003887"/>
    </source>
</evidence>
<dbReference type="InterPro" id="IPR020094">
    <property type="entry name" value="TruA/RsuA/RluB/E/F_N"/>
</dbReference>
<comment type="caution">
    <text evidence="6">The sequence shown here is derived from an EMBL/GenBank/DDBJ whole genome shotgun (WGS) entry which is preliminary data.</text>
</comment>
<evidence type="ECO:0000256" key="3">
    <source>
        <dbReference type="PROSITE-ProRule" id="PRU00182"/>
    </source>
</evidence>
<dbReference type="InterPro" id="IPR050343">
    <property type="entry name" value="RsuA_PseudoU_synthase"/>
</dbReference>
<dbReference type="PANTHER" id="PTHR47683:SF2">
    <property type="entry name" value="RNA-BINDING S4 DOMAIN-CONTAINING PROTEIN"/>
    <property type="match status" value="1"/>
</dbReference>
<evidence type="ECO:0000256" key="2">
    <source>
        <dbReference type="ARBA" id="ARBA00023235"/>
    </source>
</evidence>
<accession>A0A2G9ZLA4</accession>
<name>A0A2G9ZLA4_9BACT</name>
<dbReference type="FunFam" id="3.10.290.10:FF:000003">
    <property type="entry name" value="Pseudouridine synthase"/>
    <property type="match status" value="1"/>
</dbReference>
<dbReference type="NCBIfam" id="TIGR00093">
    <property type="entry name" value="pseudouridine synthase"/>
    <property type="match status" value="1"/>
</dbReference>
<dbReference type="Proteomes" id="UP000230729">
    <property type="component" value="Unassembled WGS sequence"/>
</dbReference>
<dbReference type="InterPro" id="IPR018496">
    <property type="entry name" value="PsdUridine_synth_RsuA/RluB_CS"/>
</dbReference>
<dbReference type="PANTHER" id="PTHR47683">
    <property type="entry name" value="PSEUDOURIDINE SYNTHASE FAMILY PROTEIN-RELATED"/>
    <property type="match status" value="1"/>
</dbReference>
<dbReference type="Pfam" id="PF01479">
    <property type="entry name" value="S4"/>
    <property type="match status" value="1"/>
</dbReference>
<sequence>MDMILQKYLAQAGLCSRRQAEKHIRDGRVAVNGRTAELGDGVREGNKVFFDGRRVILSEKKIYIILNKPKGYTCTNRNFPGEKNIFSLLKQPQRLFAAGRLDKESRGLVLLTNDGDLTVRLTHPRFAHEKKYLVKLYPARAPLCPEEQVIGRLRAGLDIGAGDGVARIKSGRRLAPGYFEIMLAEGKKRQIRRLFQKIGYPVKDIRRVAIGALALGGLPEGQWRNLSAAEIRSLAV</sequence>
<keyword evidence="3" id="KW-0694">RNA-binding</keyword>
<proteinExistence type="inferred from homology"/>
<dbReference type="AlphaFoldDB" id="A0A2G9ZLA4"/>
<dbReference type="GO" id="GO:0000455">
    <property type="term" value="P:enzyme-directed rRNA pseudouridine synthesis"/>
    <property type="evidence" value="ECO:0007669"/>
    <property type="project" value="UniProtKB-ARBA"/>
</dbReference>
<dbReference type="SUPFAM" id="SSF55120">
    <property type="entry name" value="Pseudouridine synthase"/>
    <property type="match status" value="1"/>
</dbReference>
<dbReference type="InterPro" id="IPR042092">
    <property type="entry name" value="PsdUridine_s_RsuA/RluB/E/F_cat"/>
</dbReference>
<evidence type="ECO:0000313" key="6">
    <source>
        <dbReference type="EMBL" id="PIP33932.1"/>
    </source>
</evidence>
<dbReference type="PROSITE" id="PS50889">
    <property type="entry name" value="S4"/>
    <property type="match status" value="1"/>
</dbReference>
<dbReference type="GO" id="GO:0003723">
    <property type="term" value="F:RNA binding"/>
    <property type="evidence" value="ECO:0007669"/>
    <property type="project" value="UniProtKB-KW"/>
</dbReference>
<dbReference type="InterPro" id="IPR020103">
    <property type="entry name" value="PsdUridine_synth_cat_dom_sf"/>
</dbReference>
<reference evidence="6 7" key="1">
    <citation type="submission" date="2017-09" db="EMBL/GenBank/DDBJ databases">
        <title>Depth-based differentiation of microbial function through sediment-hosted aquifers and enrichment of novel symbionts in the deep terrestrial subsurface.</title>
        <authorList>
            <person name="Probst A.J."/>
            <person name="Ladd B."/>
            <person name="Jarett J.K."/>
            <person name="Geller-Mcgrath D.E."/>
            <person name="Sieber C.M."/>
            <person name="Emerson J.B."/>
            <person name="Anantharaman K."/>
            <person name="Thomas B.C."/>
            <person name="Malmstrom R."/>
            <person name="Stieglmeier M."/>
            <person name="Klingl A."/>
            <person name="Woyke T."/>
            <person name="Ryan C.M."/>
            <person name="Banfield J.F."/>
        </authorList>
    </citation>
    <scope>NUCLEOTIDE SEQUENCE [LARGE SCALE GENOMIC DNA]</scope>
    <source>
        <strain evidence="6">CG23_combo_of_CG06-09_8_20_14_all_49_15</strain>
    </source>
</reference>
<dbReference type="Gene3D" id="3.10.290.10">
    <property type="entry name" value="RNA-binding S4 domain"/>
    <property type="match status" value="1"/>
</dbReference>
<dbReference type="Gene3D" id="3.30.70.1560">
    <property type="entry name" value="Alpha-L RNA-binding motif"/>
    <property type="match status" value="1"/>
</dbReference>
<dbReference type="InterPro" id="IPR036986">
    <property type="entry name" value="S4_RNA-bd_sf"/>
</dbReference>
<dbReference type="InterPro" id="IPR006145">
    <property type="entry name" value="PsdUridine_synth_RsuA/RluA"/>
</dbReference>
<comment type="similarity">
    <text evidence="1 4">Belongs to the pseudouridine synthase RsuA family.</text>
</comment>
<dbReference type="SUPFAM" id="SSF55174">
    <property type="entry name" value="Alpha-L RNA-binding motif"/>
    <property type="match status" value="1"/>
</dbReference>
<dbReference type="CDD" id="cd00165">
    <property type="entry name" value="S4"/>
    <property type="match status" value="1"/>
</dbReference>
<dbReference type="GO" id="GO:0120159">
    <property type="term" value="F:rRNA pseudouridine synthase activity"/>
    <property type="evidence" value="ECO:0007669"/>
    <property type="project" value="UniProtKB-ARBA"/>
</dbReference>
<evidence type="ECO:0000313" key="7">
    <source>
        <dbReference type="Proteomes" id="UP000230729"/>
    </source>
</evidence>
<dbReference type="InterPro" id="IPR002942">
    <property type="entry name" value="S4_RNA-bd"/>
</dbReference>